<keyword evidence="4" id="KW-0560">Oxidoreductase</keyword>
<keyword evidence="2" id="KW-0349">Heme</keyword>
<evidence type="ECO:0000256" key="5">
    <source>
        <dbReference type="ARBA" id="ARBA00023004"/>
    </source>
</evidence>
<evidence type="ECO:0000256" key="4">
    <source>
        <dbReference type="ARBA" id="ARBA00023002"/>
    </source>
</evidence>
<keyword evidence="5" id="KW-0408">Iron</keyword>
<keyword evidence="3" id="KW-0479">Metal-binding</keyword>
<dbReference type="GO" id="GO:0004497">
    <property type="term" value="F:monooxygenase activity"/>
    <property type="evidence" value="ECO:0007669"/>
    <property type="project" value="UniProtKB-KW"/>
</dbReference>
<evidence type="ECO:0000313" key="8">
    <source>
        <dbReference type="Proteomes" id="UP000242715"/>
    </source>
</evidence>
<dbReference type="GO" id="GO:0020037">
    <property type="term" value="F:heme binding"/>
    <property type="evidence" value="ECO:0007669"/>
    <property type="project" value="InterPro"/>
</dbReference>
<dbReference type="OrthoDB" id="901313at2759"/>
<keyword evidence="6" id="KW-0503">Monooxygenase</keyword>
<dbReference type="GO" id="GO:0016705">
    <property type="term" value="F:oxidoreductase activity, acting on paired donors, with incorporation or reduction of molecular oxygen"/>
    <property type="evidence" value="ECO:0007669"/>
    <property type="project" value="InterPro"/>
</dbReference>
<name>A0A2Z6PQ72_TRISU</name>
<evidence type="ECO:0000256" key="2">
    <source>
        <dbReference type="ARBA" id="ARBA00022617"/>
    </source>
</evidence>
<dbReference type="Pfam" id="PF00067">
    <property type="entry name" value="p450"/>
    <property type="match status" value="1"/>
</dbReference>
<sequence length="109" mass="12574">MIKIVQSIIDERKAMIEENGQVKEKKDLLDIFLGMTDEMGEKLDDEDMIDLLITLLLAGHETSALAMVWSATFLTQHPLCLKKAKEEQEEIMKERPSSQKRLLMKHYAL</sequence>
<evidence type="ECO:0000256" key="3">
    <source>
        <dbReference type="ARBA" id="ARBA00022723"/>
    </source>
</evidence>
<gene>
    <name evidence="7" type="ORF">TSUD_351770</name>
</gene>
<keyword evidence="8" id="KW-1185">Reference proteome</keyword>
<accession>A0A2Z6PQ72</accession>
<comment type="similarity">
    <text evidence="1">Belongs to the cytochrome P450 family.</text>
</comment>
<dbReference type="PANTHER" id="PTHR24291">
    <property type="entry name" value="CYTOCHROME P450 FAMILY 4"/>
    <property type="match status" value="1"/>
</dbReference>
<evidence type="ECO:0008006" key="9">
    <source>
        <dbReference type="Google" id="ProtNLM"/>
    </source>
</evidence>
<dbReference type="EMBL" id="DF974408">
    <property type="protein sequence ID" value="GAU48337.1"/>
    <property type="molecule type" value="Genomic_DNA"/>
</dbReference>
<dbReference type="InterPro" id="IPR050196">
    <property type="entry name" value="Cytochrome_P450_Monoox"/>
</dbReference>
<proteinExistence type="inferred from homology"/>
<evidence type="ECO:0000313" key="7">
    <source>
        <dbReference type="EMBL" id="GAU48337.1"/>
    </source>
</evidence>
<reference evidence="8" key="1">
    <citation type="journal article" date="2017" name="Front. Plant Sci.">
        <title>Climate Clever Clovers: New Paradigm to Reduce the Environmental Footprint of Ruminants by Breeding Low Methanogenic Forages Utilizing Haplotype Variation.</title>
        <authorList>
            <person name="Kaur P."/>
            <person name="Appels R."/>
            <person name="Bayer P.E."/>
            <person name="Keeble-Gagnere G."/>
            <person name="Wang J."/>
            <person name="Hirakawa H."/>
            <person name="Shirasawa K."/>
            <person name="Vercoe P."/>
            <person name="Stefanova K."/>
            <person name="Durmic Z."/>
            <person name="Nichols P."/>
            <person name="Revell C."/>
            <person name="Isobe S.N."/>
            <person name="Edwards D."/>
            <person name="Erskine W."/>
        </authorList>
    </citation>
    <scope>NUCLEOTIDE SEQUENCE [LARGE SCALE GENOMIC DNA]</scope>
    <source>
        <strain evidence="8">cv. Daliak</strain>
    </source>
</reference>
<evidence type="ECO:0000256" key="1">
    <source>
        <dbReference type="ARBA" id="ARBA00010617"/>
    </source>
</evidence>
<protein>
    <recommendedName>
        <fullName evidence="9">Cytochrome P450</fullName>
    </recommendedName>
</protein>
<evidence type="ECO:0000256" key="6">
    <source>
        <dbReference type="ARBA" id="ARBA00023033"/>
    </source>
</evidence>
<dbReference type="AlphaFoldDB" id="A0A2Z6PQ72"/>
<dbReference type="GO" id="GO:0005506">
    <property type="term" value="F:iron ion binding"/>
    <property type="evidence" value="ECO:0007669"/>
    <property type="project" value="InterPro"/>
</dbReference>
<dbReference type="Gene3D" id="1.10.630.10">
    <property type="entry name" value="Cytochrome P450"/>
    <property type="match status" value="1"/>
</dbReference>
<dbReference type="SUPFAM" id="SSF48264">
    <property type="entry name" value="Cytochrome P450"/>
    <property type="match status" value="1"/>
</dbReference>
<dbReference type="InterPro" id="IPR036396">
    <property type="entry name" value="Cyt_P450_sf"/>
</dbReference>
<organism evidence="7 8">
    <name type="scientific">Trifolium subterraneum</name>
    <name type="common">Subterranean clover</name>
    <dbReference type="NCBI Taxonomy" id="3900"/>
    <lineage>
        <taxon>Eukaryota</taxon>
        <taxon>Viridiplantae</taxon>
        <taxon>Streptophyta</taxon>
        <taxon>Embryophyta</taxon>
        <taxon>Tracheophyta</taxon>
        <taxon>Spermatophyta</taxon>
        <taxon>Magnoliopsida</taxon>
        <taxon>eudicotyledons</taxon>
        <taxon>Gunneridae</taxon>
        <taxon>Pentapetalae</taxon>
        <taxon>rosids</taxon>
        <taxon>fabids</taxon>
        <taxon>Fabales</taxon>
        <taxon>Fabaceae</taxon>
        <taxon>Papilionoideae</taxon>
        <taxon>50 kb inversion clade</taxon>
        <taxon>NPAAA clade</taxon>
        <taxon>Hologalegina</taxon>
        <taxon>IRL clade</taxon>
        <taxon>Trifolieae</taxon>
        <taxon>Trifolium</taxon>
    </lineage>
</organism>
<dbReference type="PANTHER" id="PTHR24291:SF50">
    <property type="entry name" value="BIFUNCTIONAL ALBAFLAVENONE MONOOXYGENASE_TERPENE SYNTHASE"/>
    <property type="match status" value="1"/>
</dbReference>
<dbReference type="InterPro" id="IPR001128">
    <property type="entry name" value="Cyt_P450"/>
</dbReference>
<dbReference type="Proteomes" id="UP000242715">
    <property type="component" value="Unassembled WGS sequence"/>
</dbReference>